<dbReference type="SUPFAM" id="SSF51230">
    <property type="entry name" value="Single hybrid motif"/>
    <property type="match status" value="1"/>
</dbReference>
<dbReference type="InterPro" id="IPR001789">
    <property type="entry name" value="Sig_transdc_resp-reg_receiver"/>
</dbReference>
<evidence type="ECO:0000256" key="2">
    <source>
        <dbReference type="ARBA" id="ARBA00023012"/>
    </source>
</evidence>
<dbReference type="SUPFAM" id="SSF52172">
    <property type="entry name" value="CheY-like"/>
    <property type="match status" value="1"/>
</dbReference>
<evidence type="ECO:0000256" key="1">
    <source>
        <dbReference type="ARBA" id="ARBA00022553"/>
    </source>
</evidence>
<dbReference type="InterPro" id="IPR050595">
    <property type="entry name" value="Bact_response_regulator"/>
</dbReference>
<organism evidence="4">
    <name type="scientific">hydrocarbon metagenome</name>
    <dbReference type="NCBI Taxonomy" id="938273"/>
    <lineage>
        <taxon>unclassified sequences</taxon>
        <taxon>metagenomes</taxon>
        <taxon>ecological metagenomes</taxon>
    </lineage>
</organism>
<reference evidence="4" key="1">
    <citation type="journal article" date="2015" name="Proc. Natl. Acad. Sci. U.S.A.">
        <title>Networks of energetic and metabolic interactions define dynamics in microbial communities.</title>
        <authorList>
            <person name="Embree M."/>
            <person name="Liu J.K."/>
            <person name="Al-Bassam M.M."/>
            <person name="Zengler K."/>
        </authorList>
    </citation>
    <scope>NUCLEOTIDE SEQUENCE</scope>
</reference>
<dbReference type="Gene3D" id="2.40.50.100">
    <property type="match status" value="1"/>
</dbReference>
<name>A0A0W8FX24_9ZZZZ</name>
<keyword evidence="1" id="KW-0597">Phosphoprotein</keyword>
<feature type="domain" description="Response regulatory" evidence="3">
    <location>
        <begin position="7"/>
        <end position="121"/>
    </location>
</feature>
<dbReference type="AlphaFoldDB" id="A0A0W8FX24"/>
<evidence type="ECO:0000313" key="4">
    <source>
        <dbReference type="EMBL" id="KUG25353.1"/>
    </source>
</evidence>
<dbReference type="GO" id="GO:0000160">
    <property type="term" value="P:phosphorelay signal transduction system"/>
    <property type="evidence" value="ECO:0007669"/>
    <property type="project" value="UniProtKB-KW"/>
</dbReference>
<dbReference type="InterPro" id="IPR011053">
    <property type="entry name" value="Single_hybrid_motif"/>
</dbReference>
<dbReference type="PANTHER" id="PTHR44591:SF14">
    <property type="entry name" value="PROTEIN PILG"/>
    <property type="match status" value="1"/>
</dbReference>
<dbReference type="InterPro" id="IPR011006">
    <property type="entry name" value="CheY-like_superfamily"/>
</dbReference>
<dbReference type="PROSITE" id="PS50110">
    <property type="entry name" value="RESPONSE_REGULATORY"/>
    <property type="match status" value="1"/>
</dbReference>
<keyword evidence="2" id="KW-0902">Two-component regulatory system</keyword>
<protein>
    <submittedName>
        <fullName evidence="4">Two-component response regulator</fullName>
    </submittedName>
</protein>
<dbReference type="Pfam" id="PF01597">
    <property type="entry name" value="GCV_H"/>
    <property type="match status" value="1"/>
</dbReference>
<dbReference type="Pfam" id="PF00072">
    <property type="entry name" value="Response_reg"/>
    <property type="match status" value="1"/>
</dbReference>
<dbReference type="SMART" id="SM00448">
    <property type="entry name" value="REC"/>
    <property type="match status" value="1"/>
</dbReference>
<dbReference type="Gene3D" id="3.40.50.2300">
    <property type="match status" value="1"/>
</dbReference>
<dbReference type="EMBL" id="LNQE01000707">
    <property type="protein sequence ID" value="KUG25353.1"/>
    <property type="molecule type" value="Genomic_DNA"/>
</dbReference>
<dbReference type="InterPro" id="IPR033753">
    <property type="entry name" value="GCV_H/Fam206"/>
</dbReference>
<gene>
    <name evidence="4" type="ORF">ASZ90_004826</name>
</gene>
<sequence length="265" mass="30015">MTKDKIKILIVDDEQVVVDSLLKICEMEGFKTSYALTAEDGLGLLHKENFDLILCDIMLPEMNGFEFLEELHLRKIDTPVIMTTGYSTVENAVKSLYEGAIDYVPKPFEVDEILSALQRGINYGKIRNILQHAETSDIVYVDCPSKFFRLGVASWVNITSEGLAIIGATDLFLKAIESFDSLKLMEVDEEIYQGSSCAWFSSDKGFIHDLLSPISGKIIERNENVLNNNRILEKDPFFDGWLYRVIPADIEYEMKNLTSCSSEQL</sequence>
<dbReference type="PANTHER" id="PTHR44591">
    <property type="entry name" value="STRESS RESPONSE REGULATOR PROTEIN 1"/>
    <property type="match status" value="1"/>
</dbReference>
<comment type="caution">
    <text evidence="4">The sequence shown here is derived from an EMBL/GenBank/DDBJ whole genome shotgun (WGS) entry which is preliminary data.</text>
</comment>
<proteinExistence type="predicted"/>
<evidence type="ECO:0000259" key="3">
    <source>
        <dbReference type="PROSITE" id="PS50110"/>
    </source>
</evidence>
<accession>A0A0W8FX24</accession>